<evidence type="ECO:0000313" key="3">
    <source>
        <dbReference type="Proteomes" id="UP001057702"/>
    </source>
</evidence>
<dbReference type="EMBL" id="JANFNG010000005">
    <property type="protein sequence ID" value="MCQ4080775.1"/>
    <property type="molecule type" value="Genomic_DNA"/>
</dbReference>
<dbReference type="InterPro" id="IPR025202">
    <property type="entry name" value="PLD-like_dom"/>
</dbReference>
<name>A0ABT1PSX5_9ACTN</name>
<dbReference type="RefSeq" id="WP_255919690.1">
    <property type="nucleotide sequence ID" value="NZ_JANFNG010000005.1"/>
</dbReference>
<dbReference type="Proteomes" id="UP001057702">
    <property type="component" value="Unassembled WGS sequence"/>
</dbReference>
<sequence>MHTANHAVLADQFADARDGLTLVAVIPAGIPVTTLKVDVDAQEEKELPLLTESTLRLIQAGVTAPNDISGLLGFPADPVRRTLSEGLVKGHIRLNPNSPPDDEHVRLTPLGQQVALEHAAIRPVRERMTFYYDGTLGDIQPYDRTLLIQAREAADEDLLKLPAITTAPVRADDLTPDKLNSLLRAEADNRYTVLAVRDVRHPPTPRYLPADLLVYSDPDRKDIEVAVVIDGKISTPHELALISRGGANALGIRVDPPAERPRLDDDLERIRIPVSTKRDNTASHASPKDGVAEQGQVLGVSVFDHPRLLEEAITQARARLLIVSPWIKNSVVNDTFIAKLEGRIRRGVRVNIAYGFSRHDKKCDPEAVRRLEDLATRYPNDFSFTRLKSTHAKVLIYDDTCITTSFNWLSFQGAQDRTYRMEEGNLVTILSFTDTQYAYFLNRIAEQRMD</sequence>
<proteinExistence type="predicted"/>
<feature type="domain" description="Phospholipase D-like" evidence="1">
    <location>
        <begin position="310"/>
        <end position="408"/>
    </location>
</feature>
<reference evidence="2" key="1">
    <citation type="submission" date="2022-06" db="EMBL/GenBank/DDBJ databases">
        <title>Draft genome sequence of Streptomyces sp. RB6PN25 isolated from peat swamp forest in Thailand.</title>
        <authorList>
            <person name="Duangmal K."/>
            <person name="Klaysubun C."/>
        </authorList>
    </citation>
    <scope>NUCLEOTIDE SEQUENCE</scope>
    <source>
        <strain evidence="2">RB6PN25</strain>
    </source>
</reference>
<dbReference type="SUPFAM" id="SSF56024">
    <property type="entry name" value="Phospholipase D/nuclease"/>
    <property type="match status" value="1"/>
</dbReference>
<dbReference type="Pfam" id="PF13091">
    <property type="entry name" value="PLDc_2"/>
    <property type="match status" value="1"/>
</dbReference>
<protein>
    <submittedName>
        <fullName evidence="2">Phospholipase D-like domain-containing protein</fullName>
    </submittedName>
</protein>
<accession>A0ABT1PSX5</accession>
<evidence type="ECO:0000313" key="2">
    <source>
        <dbReference type="EMBL" id="MCQ4080775.1"/>
    </source>
</evidence>
<comment type="caution">
    <text evidence="2">The sequence shown here is derived from an EMBL/GenBank/DDBJ whole genome shotgun (WGS) entry which is preliminary data.</text>
</comment>
<dbReference type="Gene3D" id="3.30.870.10">
    <property type="entry name" value="Endonuclease Chain A"/>
    <property type="match status" value="1"/>
</dbReference>
<keyword evidence="3" id="KW-1185">Reference proteome</keyword>
<organism evidence="2 3">
    <name type="scientific">Streptomyces humicola</name>
    <dbReference type="NCBI Taxonomy" id="2953240"/>
    <lineage>
        <taxon>Bacteria</taxon>
        <taxon>Bacillati</taxon>
        <taxon>Actinomycetota</taxon>
        <taxon>Actinomycetes</taxon>
        <taxon>Kitasatosporales</taxon>
        <taxon>Streptomycetaceae</taxon>
        <taxon>Streptomyces</taxon>
    </lineage>
</organism>
<evidence type="ECO:0000259" key="1">
    <source>
        <dbReference type="Pfam" id="PF13091"/>
    </source>
</evidence>
<gene>
    <name evidence="2" type="ORF">NGB36_09200</name>
</gene>